<evidence type="ECO:0000259" key="1">
    <source>
        <dbReference type="PROSITE" id="PS50110"/>
    </source>
</evidence>
<dbReference type="InterPro" id="IPR050625">
    <property type="entry name" value="ParA/MinD_ATPase"/>
</dbReference>
<accession>A0A1J5T9K5</accession>
<dbReference type="Gene3D" id="3.40.50.2300">
    <property type="match status" value="1"/>
</dbReference>
<dbReference type="Gene3D" id="3.40.50.300">
    <property type="entry name" value="P-loop containing nucleotide triphosphate hydrolases"/>
    <property type="match status" value="1"/>
</dbReference>
<dbReference type="AlphaFoldDB" id="A0A1J5T9K5"/>
<dbReference type="InterPro" id="IPR027417">
    <property type="entry name" value="P-loop_NTPase"/>
</dbReference>
<evidence type="ECO:0000313" key="2">
    <source>
        <dbReference type="EMBL" id="OIR17583.1"/>
    </source>
</evidence>
<comment type="caution">
    <text evidence="2">The sequence shown here is derived from an EMBL/GenBank/DDBJ whole genome shotgun (WGS) entry which is preliminary data.</text>
</comment>
<dbReference type="PANTHER" id="PTHR43384:SF13">
    <property type="entry name" value="SLR0110 PROTEIN"/>
    <property type="match status" value="1"/>
</dbReference>
<dbReference type="SUPFAM" id="SSF52540">
    <property type="entry name" value="P-loop containing nucleoside triphosphate hydrolases"/>
    <property type="match status" value="1"/>
</dbReference>
<dbReference type="InterPro" id="IPR011006">
    <property type="entry name" value="CheY-like_superfamily"/>
</dbReference>
<dbReference type="PANTHER" id="PTHR43384">
    <property type="entry name" value="SEPTUM SITE-DETERMINING PROTEIN MIND HOMOLOG, CHLOROPLASTIC-RELATED"/>
    <property type="match status" value="1"/>
</dbReference>
<name>A0A1J5T9K5_9ZZZZ</name>
<dbReference type="GO" id="GO:0005524">
    <property type="term" value="F:ATP binding"/>
    <property type="evidence" value="ECO:0007669"/>
    <property type="project" value="TreeGrafter"/>
</dbReference>
<dbReference type="PROSITE" id="PS50110">
    <property type="entry name" value="RESPONSE_REGULATORY"/>
    <property type="match status" value="1"/>
</dbReference>
<sequence>MESMRQILQMENAKREFVLFDSVDAAAQSIGQESPDLVILNGHSLGIDQLAVLERFSHQNTNTSFIVLCENATPEFLIGAMRIGVKDVLSLPLVPKSLSTAVALIENKLNKTSTLQHIGKVITFIAGKGGSGATFLACNLGYILASSFGKSVALLDLNLQFGDAALFVSDKVPANTLTDVASNISRLDASLLASSMVQILPNFGVLAAPEDAEHAVAIKPDNIDALLKLAKTHYDYVILDIGRTLNATSVKALDHTDHIFLVIQETLPFIRDSKRLIHALLSLGYAKEKIQLVLNRYEKGGDIQLRDVESTLNMKVFETIPNSYEAVSASVNQGVPIMKIAKHDPVTKALLNIADKLTVDPKVKKDGWLTHLLHHA</sequence>
<dbReference type="InterPro" id="IPR001789">
    <property type="entry name" value="Sig_transdc_resp-reg_receiver"/>
</dbReference>
<dbReference type="Pfam" id="PF13614">
    <property type="entry name" value="AAA_31"/>
    <property type="match status" value="1"/>
</dbReference>
<reference evidence="2" key="1">
    <citation type="submission" date="2016-10" db="EMBL/GenBank/DDBJ databases">
        <title>Sequence of Gallionella enrichment culture.</title>
        <authorList>
            <person name="Poehlein A."/>
            <person name="Muehling M."/>
            <person name="Daniel R."/>
        </authorList>
    </citation>
    <scope>NUCLEOTIDE SEQUENCE</scope>
</reference>
<dbReference type="GO" id="GO:0051782">
    <property type="term" value="P:negative regulation of cell division"/>
    <property type="evidence" value="ECO:0007669"/>
    <property type="project" value="TreeGrafter"/>
</dbReference>
<feature type="domain" description="Response regulatory" evidence="1">
    <location>
        <begin position="1"/>
        <end position="106"/>
    </location>
</feature>
<proteinExistence type="predicted"/>
<dbReference type="GO" id="GO:0009898">
    <property type="term" value="C:cytoplasmic side of plasma membrane"/>
    <property type="evidence" value="ECO:0007669"/>
    <property type="project" value="TreeGrafter"/>
</dbReference>
<dbReference type="InterPro" id="IPR025669">
    <property type="entry name" value="AAA_dom"/>
</dbReference>
<dbReference type="GO" id="GO:0005829">
    <property type="term" value="C:cytosol"/>
    <property type="evidence" value="ECO:0007669"/>
    <property type="project" value="TreeGrafter"/>
</dbReference>
<organism evidence="2">
    <name type="scientific">mine drainage metagenome</name>
    <dbReference type="NCBI Taxonomy" id="410659"/>
    <lineage>
        <taxon>unclassified sequences</taxon>
        <taxon>metagenomes</taxon>
        <taxon>ecological metagenomes</taxon>
    </lineage>
</organism>
<dbReference type="SUPFAM" id="SSF52172">
    <property type="entry name" value="CheY-like"/>
    <property type="match status" value="1"/>
</dbReference>
<dbReference type="EMBL" id="MLJW01000004">
    <property type="protein sequence ID" value="OIR17583.1"/>
    <property type="molecule type" value="Genomic_DNA"/>
</dbReference>
<dbReference type="GO" id="GO:0016887">
    <property type="term" value="F:ATP hydrolysis activity"/>
    <property type="evidence" value="ECO:0007669"/>
    <property type="project" value="TreeGrafter"/>
</dbReference>
<gene>
    <name evidence="2" type="primary">minD_4</name>
    <name evidence="2" type="ORF">GALL_18010</name>
</gene>
<protein>
    <submittedName>
        <fullName evidence="2">Septum site-determining protein MinD</fullName>
    </submittedName>
</protein>
<dbReference type="CDD" id="cd00156">
    <property type="entry name" value="REC"/>
    <property type="match status" value="1"/>
</dbReference>
<dbReference type="GO" id="GO:0000160">
    <property type="term" value="P:phosphorelay signal transduction system"/>
    <property type="evidence" value="ECO:0007669"/>
    <property type="project" value="InterPro"/>
</dbReference>